<protein>
    <recommendedName>
        <fullName evidence="4">Portal protein</fullName>
    </recommendedName>
</protein>
<feature type="compositionally biased region" description="Low complexity" evidence="1">
    <location>
        <begin position="608"/>
        <end position="620"/>
    </location>
</feature>
<dbReference type="RefSeq" id="WP_221119241.1">
    <property type="nucleotide sequence ID" value="NZ_JABDYF010000003.1"/>
</dbReference>
<evidence type="ECO:0000313" key="3">
    <source>
        <dbReference type="Proteomes" id="UP000770629"/>
    </source>
</evidence>
<comment type="caution">
    <text evidence="2">The sequence shown here is derived from an EMBL/GenBank/DDBJ whole genome shotgun (WGS) entry which is preliminary data.</text>
</comment>
<evidence type="ECO:0000313" key="2">
    <source>
        <dbReference type="EMBL" id="MBX5089357.1"/>
    </source>
</evidence>
<dbReference type="EMBL" id="JABDYF010000003">
    <property type="protein sequence ID" value="MBX5089357.1"/>
    <property type="molecule type" value="Genomic_DNA"/>
</dbReference>
<dbReference type="Proteomes" id="UP000770629">
    <property type="component" value="Unassembled WGS sequence"/>
</dbReference>
<keyword evidence="3" id="KW-1185">Reference proteome</keyword>
<name>A0ABS7IFX6_9HYPH</name>
<feature type="compositionally biased region" description="Basic and acidic residues" evidence="1">
    <location>
        <begin position="702"/>
        <end position="727"/>
    </location>
</feature>
<feature type="region of interest" description="Disordered" evidence="1">
    <location>
        <begin position="699"/>
        <end position="727"/>
    </location>
</feature>
<proteinExistence type="predicted"/>
<sequence length="727" mass="82654">MTNETANLAEFETEKDAGSGDAGLVKLWLSAIDLASREEESWRKEAETTVKTFRNGDSSRNGAIERQQEFNILYSNIETLTPAIYNSTPIPDVRTRYNSDDPVAREAGDFIERCLSYDLDVDQFDPNMDSAVQDSELVGRAVTRVRYVPYISGDQESGEKLAWEEVPTEHVPWANFRRGPARCWYDVPWIAFELFLTRDQLIELSPQNGGKVNLDYSSVPDAEKQSQDSPPPEIFKRARVWEIWDKERRQVIFIATGYKEAPLRVEEDPLGLTDFFPIPRPLMSIQTSDTLVPIPPYRMYKAQAEELSTITVRINALIKMLKVRGVRDAQINEFDAIADAEDGDLVAMQDATALYAQAGGLEKAIWLMPIDMVQAVLQGLYVQREQVKQVIYEITGISDILRGASDPNETLGAQNIKAQFGSQRIQKKQKEAARYARDLLRIKAELIANKFQPQTLLMMTGIKLPSEQEKQMVQARIQQEQMKAQQTGQPPQIPEEAQELLEKPTFEEVLQLLRSDIQRQYRIDVESDSTIRADLARSQENMSMFLQGTAQYIQATAPAVQANIISKKAAVVIYSSFARNYKLGKSAEDALATLEEEAAKVEGQPDPAQQAQQQAQQAEQQKMQFEMQKMQQQAALDKQSKEMDMQMKREEHELQMQKMQADMAFREQELAFKERELAMKERSSLLDASIHQRTAEINAQATEHKARIGMETIEHKAKMARQPKEDA</sequence>
<evidence type="ECO:0000256" key="1">
    <source>
        <dbReference type="SAM" id="MobiDB-lite"/>
    </source>
</evidence>
<reference evidence="2 3" key="1">
    <citation type="submission" date="2020-04" db="EMBL/GenBank/DDBJ databases">
        <title>Global-level population genomics: horizontal gene transfer, symbiosis and evolution in Rhizobia.</title>
        <authorList>
            <person name="Gai Y."/>
        </authorList>
    </citation>
    <scope>NUCLEOTIDE SEQUENCE [LARGE SCALE GENOMIC DNA]</scope>
    <source>
        <strain evidence="2 3">BLR33</strain>
    </source>
</reference>
<organism evidence="2 3">
    <name type="scientific">Rhizobium lentis</name>
    <dbReference type="NCBI Taxonomy" id="1138194"/>
    <lineage>
        <taxon>Bacteria</taxon>
        <taxon>Pseudomonadati</taxon>
        <taxon>Pseudomonadota</taxon>
        <taxon>Alphaproteobacteria</taxon>
        <taxon>Hyphomicrobiales</taxon>
        <taxon>Rhizobiaceae</taxon>
        <taxon>Rhizobium/Agrobacterium group</taxon>
        <taxon>Rhizobium</taxon>
    </lineage>
</organism>
<gene>
    <name evidence="2" type="ORF">HJB60_09255</name>
</gene>
<feature type="region of interest" description="Disordered" evidence="1">
    <location>
        <begin position="599"/>
        <end position="620"/>
    </location>
</feature>
<evidence type="ECO:0008006" key="4">
    <source>
        <dbReference type="Google" id="ProtNLM"/>
    </source>
</evidence>
<accession>A0ABS7IFX6</accession>